<dbReference type="InterPro" id="IPR003599">
    <property type="entry name" value="Ig_sub"/>
</dbReference>
<dbReference type="FunFam" id="2.60.40.10:FF:000031">
    <property type="entry name" value="Myosin-binding protein C, slow type"/>
    <property type="match status" value="1"/>
</dbReference>
<proteinExistence type="predicted"/>
<dbReference type="SMART" id="SM00409">
    <property type="entry name" value="IG"/>
    <property type="match status" value="2"/>
</dbReference>
<reference evidence="6" key="1">
    <citation type="submission" date="2019-07" db="EMBL/GenBank/DDBJ databases">
        <title>Annotation for the trematode Paragonimus miyazaki's.</title>
        <authorList>
            <person name="Choi Y.-J."/>
        </authorList>
    </citation>
    <scope>NUCLEOTIDE SEQUENCE</scope>
    <source>
        <strain evidence="6">Japan</strain>
    </source>
</reference>
<dbReference type="EMBL" id="JTDE01001243">
    <property type="protein sequence ID" value="KAF7259349.1"/>
    <property type="molecule type" value="Genomic_DNA"/>
</dbReference>
<sequence>MLIRPLQDIIVQEYNGQPVILECELSRTPKESVRWTKDRKPLTSGTKPTDTHLESDHRETVHRVVLPVLEEELMGTYKMEVEKLSTEAKVEFRIPPTLRLPENFEEKLIMKAGTSRSIEIPFVAVPKPTVEWTCSLATTKRGGEQKPRFKSETSRFSTQLHFTKVQMDDTGDYRMNLRNRLGEINVRVQLLVRDKPSPPRNLSVEDVTDESLTLRWEPPEQLGGYEGPASYVVELREASMRSTKPVGTTTDLFIPVKEGLVLGKSYILSVACKTELGQSEFVESKPILMKLGLMRSIVSN</sequence>
<comment type="caution">
    <text evidence="6">The sequence shown here is derived from an EMBL/GenBank/DDBJ whole genome shotgun (WGS) entry which is preliminary data.</text>
</comment>
<accession>A0A8S9YW93</accession>
<organism evidence="6 7">
    <name type="scientific">Paragonimus skrjabini miyazakii</name>
    <dbReference type="NCBI Taxonomy" id="59628"/>
    <lineage>
        <taxon>Eukaryota</taxon>
        <taxon>Metazoa</taxon>
        <taxon>Spiralia</taxon>
        <taxon>Lophotrochozoa</taxon>
        <taxon>Platyhelminthes</taxon>
        <taxon>Trematoda</taxon>
        <taxon>Digenea</taxon>
        <taxon>Plagiorchiida</taxon>
        <taxon>Troglotremata</taxon>
        <taxon>Troglotrematidae</taxon>
        <taxon>Paragonimus</taxon>
    </lineage>
</organism>
<evidence type="ECO:0000259" key="5">
    <source>
        <dbReference type="PROSITE" id="PS50853"/>
    </source>
</evidence>
<dbReference type="InterPro" id="IPR013098">
    <property type="entry name" value="Ig_I-set"/>
</dbReference>
<dbReference type="InterPro" id="IPR036179">
    <property type="entry name" value="Ig-like_dom_sf"/>
</dbReference>
<dbReference type="Gene3D" id="2.60.40.10">
    <property type="entry name" value="Immunoglobulins"/>
    <property type="match status" value="3"/>
</dbReference>
<dbReference type="CDD" id="cd00063">
    <property type="entry name" value="FN3"/>
    <property type="match status" value="1"/>
</dbReference>
<dbReference type="PANTHER" id="PTHR14340">
    <property type="entry name" value="MICROFIBRIL-ASSOCIATED GLYCOPROTEIN 3"/>
    <property type="match status" value="1"/>
</dbReference>
<dbReference type="PANTHER" id="PTHR14340:SF11">
    <property type="entry name" value="IG-LIKE DOMAIN-CONTAINING PROTEIN"/>
    <property type="match status" value="1"/>
</dbReference>
<dbReference type="SMART" id="SM00060">
    <property type="entry name" value="FN3"/>
    <property type="match status" value="1"/>
</dbReference>
<evidence type="ECO:0000259" key="4">
    <source>
        <dbReference type="PROSITE" id="PS50835"/>
    </source>
</evidence>
<evidence type="ECO:0008006" key="8">
    <source>
        <dbReference type="Google" id="ProtNLM"/>
    </source>
</evidence>
<protein>
    <recommendedName>
        <fullName evidence="8">Titin</fullName>
    </recommendedName>
</protein>
<dbReference type="CDD" id="cd00096">
    <property type="entry name" value="Ig"/>
    <property type="match status" value="1"/>
</dbReference>
<feature type="region of interest" description="Disordered" evidence="3">
    <location>
        <begin position="32"/>
        <end position="58"/>
    </location>
</feature>
<dbReference type="Pfam" id="PF00041">
    <property type="entry name" value="fn3"/>
    <property type="match status" value="1"/>
</dbReference>
<dbReference type="InterPro" id="IPR003961">
    <property type="entry name" value="FN3_dom"/>
</dbReference>
<dbReference type="PROSITE" id="PS50835">
    <property type="entry name" value="IG_LIKE"/>
    <property type="match status" value="1"/>
</dbReference>
<dbReference type="PROSITE" id="PS50853">
    <property type="entry name" value="FN3"/>
    <property type="match status" value="1"/>
</dbReference>
<feature type="compositionally biased region" description="Basic and acidic residues" evidence="3">
    <location>
        <begin position="49"/>
        <end position="58"/>
    </location>
</feature>
<dbReference type="AlphaFoldDB" id="A0A8S9YW93"/>
<dbReference type="SUPFAM" id="SSF48726">
    <property type="entry name" value="Immunoglobulin"/>
    <property type="match status" value="1"/>
</dbReference>
<evidence type="ECO:0000256" key="2">
    <source>
        <dbReference type="ARBA" id="ARBA00023319"/>
    </source>
</evidence>
<dbReference type="InterPro" id="IPR013783">
    <property type="entry name" value="Ig-like_fold"/>
</dbReference>
<name>A0A8S9YW93_9TREM</name>
<evidence type="ECO:0000256" key="1">
    <source>
        <dbReference type="ARBA" id="ARBA00022737"/>
    </source>
</evidence>
<dbReference type="Proteomes" id="UP000822476">
    <property type="component" value="Unassembled WGS sequence"/>
</dbReference>
<dbReference type="Pfam" id="PF07679">
    <property type="entry name" value="I-set"/>
    <property type="match status" value="2"/>
</dbReference>
<evidence type="ECO:0000256" key="3">
    <source>
        <dbReference type="SAM" id="MobiDB-lite"/>
    </source>
</evidence>
<feature type="domain" description="Fibronectin type-III" evidence="5">
    <location>
        <begin position="198"/>
        <end position="292"/>
    </location>
</feature>
<feature type="compositionally biased region" description="Basic and acidic residues" evidence="3">
    <location>
        <begin position="32"/>
        <end position="41"/>
    </location>
</feature>
<dbReference type="OrthoDB" id="504170at2759"/>
<evidence type="ECO:0000313" key="6">
    <source>
        <dbReference type="EMBL" id="KAF7259349.1"/>
    </source>
</evidence>
<dbReference type="SUPFAM" id="SSF49265">
    <property type="entry name" value="Fibronectin type III"/>
    <property type="match status" value="1"/>
</dbReference>
<keyword evidence="1" id="KW-0677">Repeat</keyword>
<gene>
    <name evidence="6" type="ORF">EG68_03308</name>
</gene>
<dbReference type="InterPro" id="IPR036116">
    <property type="entry name" value="FN3_sf"/>
</dbReference>
<keyword evidence="2" id="KW-0393">Immunoglobulin domain</keyword>
<dbReference type="InterPro" id="IPR007110">
    <property type="entry name" value="Ig-like_dom"/>
</dbReference>
<evidence type="ECO:0000313" key="7">
    <source>
        <dbReference type="Proteomes" id="UP000822476"/>
    </source>
</evidence>
<feature type="domain" description="Ig-like" evidence="4">
    <location>
        <begin position="5"/>
        <end position="91"/>
    </location>
</feature>
<keyword evidence="7" id="KW-1185">Reference proteome</keyword>